<dbReference type="EMBL" id="JACHOC010000007">
    <property type="protein sequence ID" value="MBB4623477.1"/>
    <property type="molecule type" value="Genomic_DNA"/>
</dbReference>
<gene>
    <name evidence="4" type="ORF">GGQ57_003393</name>
</gene>
<dbReference type="Proteomes" id="UP000533637">
    <property type="component" value="Unassembled WGS sequence"/>
</dbReference>
<dbReference type="Pfam" id="PF00132">
    <property type="entry name" value="Hexapep"/>
    <property type="match status" value="1"/>
</dbReference>
<dbReference type="InterPro" id="IPR011004">
    <property type="entry name" value="Trimer_LpxA-like_sf"/>
</dbReference>
<dbReference type="EC" id="2.3.1.79" evidence="4"/>
<evidence type="ECO:0000313" key="5">
    <source>
        <dbReference type="Proteomes" id="UP000533637"/>
    </source>
</evidence>
<reference evidence="4 5" key="1">
    <citation type="submission" date="2020-08" db="EMBL/GenBank/DDBJ databases">
        <title>Genomic Encyclopedia of Type Strains, Phase IV (KMG-IV): sequencing the most valuable type-strain genomes for metagenomic binning, comparative biology and taxonomic classification.</title>
        <authorList>
            <person name="Goeker M."/>
        </authorList>
    </citation>
    <scope>NUCLEOTIDE SEQUENCE [LARGE SCALE GENOMIC DNA]</scope>
    <source>
        <strain evidence="4 5">DSM 102983</strain>
    </source>
</reference>
<dbReference type="InterPro" id="IPR051159">
    <property type="entry name" value="Hexapeptide_acetyltransf"/>
</dbReference>
<dbReference type="RefSeq" id="WP_183671576.1">
    <property type="nucleotide sequence ID" value="NZ_BMPB01000008.1"/>
</dbReference>
<dbReference type="InterPro" id="IPR024688">
    <property type="entry name" value="Mac_dom"/>
</dbReference>
<comment type="similarity">
    <text evidence="1">Belongs to the transferase hexapeptide repeat family.</text>
</comment>
<proteinExistence type="inferred from homology"/>
<keyword evidence="2 4" id="KW-0808">Transferase</keyword>
<organism evidence="4 5">
    <name type="scientific">Parabacteroides faecis</name>
    <dbReference type="NCBI Taxonomy" id="1217282"/>
    <lineage>
        <taxon>Bacteria</taxon>
        <taxon>Pseudomonadati</taxon>
        <taxon>Bacteroidota</taxon>
        <taxon>Bacteroidia</taxon>
        <taxon>Bacteroidales</taxon>
        <taxon>Tannerellaceae</taxon>
        <taxon>Parabacteroides</taxon>
    </lineage>
</organism>
<dbReference type="PANTHER" id="PTHR23416">
    <property type="entry name" value="SIALIC ACID SYNTHASE-RELATED"/>
    <property type="match status" value="1"/>
</dbReference>
<evidence type="ECO:0000256" key="1">
    <source>
        <dbReference type="ARBA" id="ARBA00007274"/>
    </source>
</evidence>
<dbReference type="Gene3D" id="2.160.10.10">
    <property type="entry name" value="Hexapeptide repeat proteins"/>
    <property type="match status" value="1"/>
</dbReference>
<comment type="caution">
    <text evidence="4">The sequence shown here is derived from an EMBL/GenBank/DDBJ whole genome shotgun (WGS) entry which is preliminary data.</text>
</comment>
<name>A0ABR6KPQ0_9BACT</name>
<accession>A0ABR6KPQ0</accession>
<keyword evidence="4" id="KW-0012">Acyltransferase</keyword>
<sequence>MKTNYQKFLAGEYCNRLDKEVLDMIIRNKRLLSKFNATDISDTEARTELLHEMFGKVGKHVSVDINFHCECGKHIFIGDKVVINMNCTFLDDNIITIGNHVLIAPNVQLYTATHPVAASERFVENWDENSGELFFKTKALSITIGNYVWIGGGAIILPGVTIGDNCVIGAGSVVTQSIPANSIAVGNPCRVIRKNSN</sequence>
<evidence type="ECO:0000313" key="4">
    <source>
        <dbReference type="EMBL" id="MBB4623477.1"/>
    </source>
</evidence>
<dbReference type="GO" id="GO:0008925">
    <property type="term" value="F:maltose O-acetyltransferase activity"/>
    <property type="evidence" value="ECO:0007669"/>
    <property type="project" value="UniProtKB-EC"/>
</dbReference>
<evidence type="ECO:0000256" key="2">
    <source>
        <dbReference type="ARBA" id="ARBA00022679"/>
    </source>
</evidence>
<dbReference type="CDD" id="cd03357">
    <property type="entry name" value="LbH_MAT_GAT"/>
    <property type="match status" value="1"/>
</dbReference>
<dbReference type="Pfam" id="PF12464">
    <property type="entry name" value="Mac"/>
    <property type="match status" value="1"/>
</dbReference>
<feature type="domain" description="Maltose/galactoside acetyltransferase" evidence="3">
    <location>
        <begin position="5"/>
        <end position="59"/>
    </location>
</feature>
<evidence type="ECO:0000259" key="3">
    <source>
        <dbReference type="SMART" id="SM01266"/>
    </source>
</evidence>
<keyword evidence="5" id="KW-1185">Reference proteome</keyword>
<dbReference type="SMART" id="SM01266">
    <property type="entry name" value="Mac"/>
    <property type="match status" value="1"/>
</dbReference>
<dbReference type="InterPro" id="IPR001451">
    <property type="entry name" value="Hexapep"/>
</dbReference>
<dbReference type="PANTHER" id="PTHR23416:SF23">
    <property type="entry name" value="ACETYLTRANSFERASE C18B11.09C-RELATED"/>
    <property type="match status" value="1"/>
</dbReference>
<dbReference type="SUPFAM" id="SSF51161">
    <property type="entry name" value="Trimeric LpxA-like enzymes"/>
    <property type="match status" value="1"/>
</dbReference>
<protein>
    <submittedName>
        <fullName evidence="4">Maltose O-acetyltransferase</fullName>
        <ecNumber evidence="4">2.3.1.79</ecNumber>
    </submittedName>
</protein>